<organism evidence="5 6">
    <name type="scientific">Caballeronia udeis</name>
    <dbReference type="NCBI Taxonomy" id="1232866"/>
    <lineage>
        <taxon>Bacteria</taxon>
        <taxon>Pseudomonadati</taxon>
        <taxon>Pseudomonadota</taxon>
        <taxon>Betaproteobacteria</taxon>
        <taxon>Burkholderiales</taxon>
        <taxon>Burkholderiaceae</taxon>
        <taxon>Caballeronia</taxon>
    </lineage>
</organism>
<feature type="domain" description="3-octaprenyl-4-hydroxybenzoate carboxy-lyase-like N-terminal" evidence="3">
    <location>
        <begin position="15"/>
        <end position="85"/>
    </location>
</feature>
<comment type="similarity">
    <text evidence="1">Belongs to the UbiD family.</text>
</comment>
<dbReference type="NCBIfam" id="TIGR00148">
    <property type="entry name" value="UbiD family decarboxylase"/>
    <property type="match status" value="1"/>
</dbReference>
<dbReference type="InterPro" id="IPR049381">
    <property type="entry name" value="UbiD-like_C"/>
</dbReference>
<evidence type="ECO:0000259" key="4">
    <source>
        <dbReference type="Pfam" id="PF20696"/>
    </source>
</evidence>
<protein>
    <submittedName>
        <fullName evidence="5">2,5-furandicarboxylate decarboxylase 1</fullName>
    </submittedName>
</protein>
<dbReference type="Proteomes" id="UP001620514">
    <property type="component" value="Unassembled WGS sequence"/>
</dbReference>
<keyword evidence="6" id="KW-1185">Reference proteome</keyword>
<dbReference type="Pfam" id="PF20695">
    <property type="entry name" value="UbiD_N"/>
    <property type="match status" value="1"/>
</dbReference>
<evidence type="ECO:0000313" key="5">
    <source>
        <dbReference type="EMBL" id="MFK4446447.1"/>
    </source>
</evidence>
<evidence type="ECO:0000259" key="3">
    <source>
        <dbReference type="Pfam" id="PF20695"/>
    </source>
</evidence>
<feature type="domain" description="3-octaprenyl-4-hydroxybenzoate carboxy-lyase-like C-terminal" evidence="4">
    <location>
        <begin position="309"/>
        <end position="428"/>
    </location>
</feature>
<dbReference type="Gene3D" id="3.40.1670.10">
    <property type="entry name" value="UbiD C-terminal domain-like"/>
    <property type="match status" value="1"/>
</dbReference>
<gene>
    <name evidence="5" type="ORF">ABH943_006479</name>
</gene>
<dbReference type="SUPFAM" id="SSF143968">
    <property type="entry name" value="UbiD C-terminal domain-like"/>
    <property type="match status" value="1"/>
</dbReference>
<dbReference type="SUPFAM" id="SSF50475">
    <property type="entry name" value="FMN-binding split barrel"/>
    <property type="match status" value="1"/>
</dbReference>
<name>A0ABW8MSN2_9BURK</name>
<evidence type="ECO:0000313" key="6">
    <source>
        <dbReference type="Proteomes" id="UP001620514"/>
    </source>
</evidence>
<dbReference type="Pfam" id="PF01977">
    <property type="entry name" value="UbiD"/>
    <property type="match status" value="1"/>
</dbReference>
<dbReference type="RefSeq" id="WP_404611338.1">
    <property type="nucleotide sequence ID" value="NZ_JBIYDN010000026.1"/>
</dbReference>
<dbReference type="InterPro" id="IPR048304">
    <property type="entry name" value="UbiD_Rift_dom"/>
</dbReference>
<proteinExistence type="inferred from homology"/>
<comment type="caution">
    <text evidence="5">The sequence shown here is derived from an EMBL/GenBank/DDBJ whole genome shotgun (WGS) entry which is preliminary data.</text>
</comment>
<reference evidence="5 6" key="1">
    <citation type="submission" date="2024-10" db="EMBL/GenBank/DDBJ databases">
        <authorList>
            <person name="Deangelis K."/>
            <person name="Huntemann M."/>
            <person name="Clum A."/>
            <person name="Wang J."/>
            <person name="Palaniappan K."/>
            <person name="Ritter S."/>
            <person name="Chen I.-M."/>
            <person name="Stamatis D."/>
            <person name="Reddy T."/>
            <person name="O'Malley R."/>
            <person name="Daum C."/>
            <person name="Ng V."/>
            <person name="Ivanova N."/>
            <person name="Kyrpides N."/>
            <person name="Woyke T."/>
        </authorList>
    </citation>
    <scope>NUCLEOTIDE SEQUENCE [LARGE SCALE GENOMIC DNA]</scope>
    <source>
        <strain evidence="5 6">GAS97</strain>
    </source>
</reference>
<dbReference type="InterPro" id="IPR002830">
    <property type="entry name" value="UbiD"/>
</dbReference>
<dbReference type="PANTHER" id="PTHR30108:SF21">
    <property type="entry name" value="4-HYDROXYBENZOATE DECARBOXYLASE"/>
    <property type="match status" value="1"/>
</dbReference>
<dbReference type="Pfam" id="PF20696">
    <property type="entry name" value="UbiD_C"/>
    <property type="match status" value="1"/>
</dbReference>
<dbReference type="EMBL" id="JBIYDN010000026">
    <property type="protein sequence ID" value="MFK4446447.1"/>
    <property type="molecule type" value="Genomic_DNA"/>
</dbReference>
<feature type="domain" description="3-octaprenyl-4-hydroxybenzoate carboxy-lyase-like Rift-related" evidence="2">
    <location>
        <begin position="99"/>
        <end position="295"/>
    </location>
</feature>
<evidence type="ECO:0000256" key="1">
    <source>
        <dbReference type="ARBA" id="ARBA00010021"/>
    </source>
</evidence>
<accession>A0ABW8MSN2</accession>
<dbReference type="PANTHER" id="PTHR30108">
    <property type="entry name" value="3-OCTAPRENYL-4-HYDROXYBENZOATE CARBOXY-LYASE-RELATED"/>
    <property type="match status" value="1"/>
</dbReference>
<reference evidence="5 6" key="2">
    <citation type="submission" date="2024-11" db="EMBL/GenBank/DDBJ databases">
        <title>Using genomics to understand microbial adaptation to soil warming.</title>
        <authorList>
            <person name="Deangelis K.M. PhD."/>
        </authorList>
    </citation>
    <scope>NUCLEOTIDE SEQUENCE [LARGE SCALE GENOMIC DNA]</scope>
    <source>
        <strain evidence="5 6">GAS97</strain>
    </source>
</reference>
<dbReference type="InterPro" id="IPR049383">
    <property type="entry name" value="UbiD-like_N"/>
</dbReference>
<sequence>MTNDVEQFRLRNFVESLCSQGECRIHEEPIDLIDVGRILDESDQAVWFRSVGAERAGLVGNVMGSRRRLAMAFGVSDQELPEVLRQRGNKEIAPTPLTSGQAPVQAVVKTGAEASLLSLPVHLQHALDGAPYISASIDFARDPSTGGTNVGCRRMMLRGRREAGVDLNAPSDLRAIYQAAAQRGERVEVAYVVGCHPIDFLAATFASRATDELGLMGALRGASVPIVKCRTIDVWVPADAEYVLEGYLDHHGFSATEGPYGEFLGYYGEVKRNPVFHLTAITHRADALFQTVTIGGRSLGGTDTAQLVAAKTESTVWSSLLQAVREPVAVCSSPSCGGMFNVRVSIRQRYPGEGRNAIAAVFGSVADVKHVFVVDDDLDVFNDGHIDWALATRFQADKDLVVGSGFRAVPIDPSLGGLRSGAKAGFDCTKPLAGASTTHYAIPAAPRLGTSPYASVAQALAAGPASFLELMAAGSSRDGRDVLEALEPLYAQGRIGRNDDGRYRLLDVQSRD</sequence>
<evidence type="ECO:0000259" key="2">
    <source>
        <dbReference type="Pfam" id="PF01977"/>
    </source>
</evidence>